<proteinExistence type="predicted"/>
<dbReference type="EMBL" id="JAIHOM010000098">
    <property type="protein sequence ID" value="MCW6037935.1"/>
    <property type="molecule type" value="Genomic_DNA"/>
</dbReference>
<gene>
    <name evidence="2" type="primary">hmpF</name>
    <name evidence="2" type="ORF">K4A83_16875</name>
</gene>
<evidence type="ECO:0000313" key="3">
    <source>
        <dbReference type="Proteomes" id="UP001526426"/>
    </source>
</evidence>
<dbReference type="NCBIfam" id="NF038350">
    <property type="entry name" value="taxis_HmpF"/>
    <property type="match status" value="1"/>
</dbReference>
<evidence type="ECO:0000313" key="2">
    <source>
        <dbReference type="EMBL" id="MCW6037935.1"/>
    </source>
</evidence>
<protein>
    <submittedName>
        <fullName evidence="2">Pilus motility taxis protein HmpF</fullName>
    </submittedName>
</protein>
<keyword evidence="3" id="KW-1185">Reference proteome</keyword>
<feature type="coiled-coil region" evidence="1">
    <location>
        <begin position="351"/>
        <end position="421"/>
    </location>
</feature>
<accession>A0ABT3L8U8</accession>
<reference evidence="2 3" key="1">
    <citation type="submission" date="2021-08" db="EMBL/GenBank/DDBJ databases">
        <title>Draft genome sequence of Spirulina subsalsa with high tolerance to salinity and hype-accumulation of phycocyanin.</title>
        <authorList>
            <person name="Pei H."/>
            <person name="Jiang L."/>
        </authorList>
    </citation>
    <scope>NUCLEOTIDE SEQUENCE [LARGE SCALE GENOMIC DNA]</scope>
    <source>
        <strain evidence="2 3">FACHB-351</strain>
    </source>
</reference>
<feature type="coiled-coil region" evidence="1">
    <location>
        <begin position="78"/>
        <end position="183"/>
    </location>
</feature>
<name>A0ABT3L8U8_9CYAN</name>
<keyword evidence="1" id="KW-0175">Coiled coil</keyword>
<feature type="coiled-coil region" evidence="1">
    <location>
        <begin position="251"/>
        <end position="296"/>
    </location>
</feature>
<feature type="coiled-coil region" evidence="1">
    <location>
        <begin position="465"/>
        <end position="569"/>
    </location>
</feature>
<evidence type="ECO:0000256" key="1">
    <source>
        <dbReference type="SAM" id="Coils"/>
    </source>
</evidence>
<dbReference type="SUPFAM" id="SSF57997">
    <property type="entry name" value="Tropomyosin"/>
    <property type="match status" value="1"/>
</dbReference>
<dbReference type="RefSeq" id="WP_265265816.1">
    <property type="nucleotide sequence ID" value="NZ_JAIHOM010000098.1"/>
</dbReference>
<comment type="caution">
    <text evidence="2">The sequence shown here is derived from an EMBL/GenBank/DDBJ whole genome shotgun (WGS) entry which is preliminary data.</text>
</comment>
<dbReference type="Proteomes" id="UP001526426">
    <property type="component" value="Unassembled WGS sequence"/>
</dbReference>
<dbReference type="InterPro" id="IPR047813">
    <property type="entry name" value="HmpF"/>
</dbReference>
<sequence length="589" mass="66068">MLYLAEVRKQKGGFMAKGATELKLLACQRNDQSWSAVQGDEVIAADEANAFEQGALVLVNLNNNRQVQSPPEAAGAQIVRNLERLSKLQDKIKTQEEEIEAWKQSLTLQAQELNKREMELMAELEQLEAAQVEADQNNAASAGVAEGASEELQKAKEEADRIREEFERKTQELEQAWAHLRGEQARFEERKGELAPGGVGIDPAQLNHLQELVNYLETTVMPTGGLREPVQAAIALLDQQKSTLGEYWVQLEEQRSDAQRQQTEVDEQSEALETRQQALQAQLQALETQKDQVSQQEYQVSLKQASLELLRQQQEQQSSLEALVARLDSSDSGESDSSGGVDVGALENMALEELQGVVERLEQDLAQLVRFVEDQEEELNLQREAVEEIQEKLKNASVYEASALEQELADEQEQKKLLDQTLIGQRRTLAERRSVLRQHLRVLRRRQGIPDENAGETGVDLTPLLGELATQQEATVNRLQALEEELKDCQAALEQSQGELNDQQEAYDALKRELEELEVNLEETHASTALLWGRVNLYEEILKPMQDGLEGVQQQLEAIAALLDQTEQTAQYQQEAVGNLQQAVNELAS</sequence>
<organism evidence="2 3">
    <name type="scientific">Spirulina subsalsa FACHB-351</name>
    <dbReference type="NCBI Taxonomy" id="234711"/>
    <lineage>
        <taxon>Bacteria</taxon>
        <taxon>Bacillati</taxon>
        <taxon>Cyanobacteriota</taxon>
        <taxon>Cyanophyceae</taxon>
        <taxon>Spirulinales</taxon>
        <taxon>Spirulinaceae</taxon>
        <taxon>Spirulina</taxon>
    </lineage>
</organism>